<keyword evidence="2" id="KW-1185">Reference proteome</keyword>
<organism evidence="1">
    <name type="scientific">Oryza brachyantha</name>
    <name type="common">malo sina</name>
    <dbReference type="NCBI Taxonomy" id="4533"/>
    <lineage>
        <taxon>Eukaryota</taxon>
        <taxon>Viridiplantae</taxon>
        <taxon>Streptophyta</taxon>
        <taxon>Embryophyta</taxon>
        <taxon>Tracheophyta</taxon>
        <taxon>Spermatophyta</taxon>
        <taxon>Magnoliopsida</taxon>
        <taxon>Liliopsida</taxon>
        <taxon>Poales</taxon>
        <taxon>Poaceae</taxon>
        <taxon>BOP clade</taxon>
        <taxon>Oryzoideae</taxon>
        <taxon>Oryzeae</taxon>
        <taxon>Oryzinae</taxon>
        <taxon>Oryza</taxon>
    </lineage>
</organism>
<dbReference type="AlphaFoldDB" id="J3MA17"/>
<reference evidence="1" key="1">
    <citation type="journal article" date="2013" name="Nat. Commun.">
        <title>Whole-genome sequencing of Oryza brachyantha reveals mechanisms underlying Oryza genome evolution.</title>
        <authorList>
            <person name="Chen J."/>
            <person name="Huang Q."/>
            <person name="Gao D."/>
            <person name="Wang J."/>
            <person name="Lang Y."/>
            <person name="Liu T."/>
            <person name="Li B."/>
            <person name="Bai Z."/>
            <person name="Luis Goicoechea J."/>
            <person name="Liang C."/>
            <person name="Chen C."/>
            <person name="Zhang W."/>
            <person name="Sun S."/>
            <person name="Liao Y."/>
            <person name="Zhang X."/>
            <person name="Yang L."/>
            <person name="Song C."/>
            <person name="Wang M."/>
            <person name="Shi J."/>
            <person name="Liu G."/>
            <person name="Liu J."/>
            <person name="Zhou H."/>
            <person name="Zhou W."/>
            <person name="Yu Q."/>
            <person name="An N."/>
            <person name="Chen Y."/>
            <person name="Cai Q."/>
            <person name="Wang B."/>
            <person name="Liu B."/>
            <person name="Min J."/>
            <person name="Huang Y."/>
            <person name="Wu H."/>
            <person name="Li Z."/>
            <person name="Zhang Y."/>
            <person name="Yin Y."/>
            <person name="Song W."/>
            <person name="Jiang J."/>
            <person name="Jackson S.A."/>
            <person name="Wing R.A."/>
            <person name="Wang J."/>
            <person name="Chen M."/>
        </authorList>
    </citation>
    <scope>NUCLEOTIDE SEQUENCE [LARGE SCALE GENOMIC DNA]</scope>
    <source>
        <strain evidence="1">cv. IRGC 101232</strain>
    </source>
</reference>
<dbReference type="EnsemblPlants" id="OB05G34410.1">
    <property type="protein sequence ID" value="OB05G34410.1"/>
    <property type="gene ID" value="OB05G34410"/>
</dbReference>
<dbReference type="Gramene" id="OB05G34410.1">
    <property type="protein sequence ID" value="OB05G34410.1"/>
    <property type="gene ID" value="OB05G34410"/>
</dbReference>
<evidence type="ECO:0000313" key="2">
    <source>
        <dbReference type="Proteomes" id="UP000006038"/>
    </source>
</evidence>
<reference evidence="1" key="2">
    <citation type="submission" date="2013-04" db="UniProtKB">
        <authorList>
            <consortium name="EnsemblPlants"/>
        </authorList>
    </citation>
    <scope>IDENTIFICATION</scope>
</reference>
<dbReference type="Proteomes" id="UP000006038">
    <property type="component" value="Chromosome 5"/>
</dbReference>
<dbReference type="HOGENOM" id="CLU_2816521_0_0_1"/>
<proteinExistence type="predicted"/>
<accession>J3MA17</accession>
<protein>
    <submittedName>
        <fullName evidence="1">Uncharacterized protein</fullName>
    </submittedName>
</protein>
<evidence type="ECO:0000313" key="1">
    <source>
        <dbReference type="EnsemblPlants" id="OB05G34410.1"/>
    </source>
</evidence>
<name>J3MA17_ORYBR</name>
<sequence length="67" mass="7597">MVIRSSSSYTRYGVALASFFKTSLIIGLKTLQVHGPNVADFSMATNTSRRCGPREIAEIRRQESYYY</sequence>